<evidence type="ECO:0000313" key="2">
    <source>
        <dbReference type="EMBL" id="SFJ10987.1"/>
    </source>
</evidence>
<accession>A0A1I3NP99</accession>
<dbReference type="InterPro" id="IPR003870">
    <property type="entry name" value="DUF222"/>
</dbReference>
<dbReference type="CDD" id="cd00085">
    <property type="entry name" value="HNHc"/>
    <property type="match status" value="1"/>
</dbReference>
<feature type="domain" description="HNH nuclease" evidence="1">
    <location>
        <begin position="337"/>
        <end position="387"/>
    </location>
</feature>
<dbReference type="InterPro" id="IPR003615">
    <property type="entry name" value="HNH_nuc"/>
</dbReference>
<gene>
    <name evidence="2" type="ORF">SAMN05216561_11864</name>
</gene>
<dbReference type="EMBL" id="FOQG01000018">
    <property type="protein sequence ID" value="SFJ10987.1"/>
    <property type="molecule type" value="Genomic_DNA"/>
</dbReference>
<dbReference type="Pfam" id="PF02720">
    <property type="entry name" value="DUF222"/>
    <property type="match status" value="1"/>
</dbReference>
<evidence type="ECO:0000313" key="3">
    <source>
        <dbReference type="Proteomes" id="UP000198649"/>
    </source>
</evidence>
<dbReference type="RefSeq" id="WP_091116403.1">
    <property type="nucleotide sequence ID" value="NZ_BKAF01000022.1"/>
</dbReference>
<name>A0A1I3NP99_9ACTN</name>
<dbReference type="AlphaFoldDB" id="A0A1I3NP99"/>
<protein>
    <recommendedName>
        <fullName evidence="1">HNH nuclease domain-containing protein</fullName>
    </recommendedName>
</protein>
<dbReference type="Proteomes" id="UP000198649">
    <property type="component" value="Unassembled WGS sequence"/>
</dbReference>
<sequence>MTSTGQHVDRGHPISVGLEHLKTRLALLAQAPVWSMHDAEVRQAVLDLTEVASQVAALEITLLAHAQRTGAADEVGATSVAAWWAHETRTTAVEAHRRVKHAVAVEDRHAEVGAALSGGGLRPDQARAVVDAVDALPADVGPQIRDQAREHLLAQAAHHDAKALRILGKRVLDVVAPEVGEAQLANELAAEERAAQAGRRFTMVDDGHGKTYGRFTLPTYEADMLRTALQALASPRRDGGGASPEGMGRAFGEYVQRFPTDRLPDAGGVCATVVVTMDIATLMGDLKAASLDTGTIISPGLARQLACKAGVIPVVLGGASQVLDIGRKRRFHTTTQHIALATRDQGCTTIGCTRPPAWCEAHHDTPWSRGGGTSVEDGRLLCSRDHHLAHHPAYAMTQHPSRKVSFTRRE</sequence>
<evidence type="ECO:0000259" key="1">
    <source>
        <dbReference type="SMART" id="SM00507"/>
    </source>
</evidence>
<dbReference type="OrthoDB" id="3634417at2"/>
<reference evidence="2 3" key="1">
    <citation type="submission" date="2016-10" db="EMBL/GenBank/DDBJ databases">
        <authorList>
            <person name="de Groot N.N."/>
        </authorList>
    </citation>
    <scope>NUCLEOTIDE SEQUENCE [LARGE SCALE GENOMIC DNA]</scope>
    <source>
        <strain evidence="2 3">CGMCC 1.11156</strain>
    </source>
</reference>
<organism evidence="2 3">
    <name type="scientific">Nocardioides psychrotolerans</name>
    <dbReference type="NCBI Taxonomy" id="1005945"/>
    <lineage>
        <taxon>Bacteria</taxon>
        <taxon>Bacillati</taxon>
        <taxon>Actinomycetota</taxon>
        <taxon>Actinomycetes</taxon>
        <taxon>Propionibacteriales</taxon>
        <taxon>Nocardioidaceae</taxon>
        <taxon>Nocardioides</taxon>
    </lineage>
</organism>
<keyword evidence="3" id="KW-1185">Reference proteome</keyword>
<dbReference type="STRING" id="1005945.SAMN05216561_11864"/>
<dbReference type="SMART" id="SM00507">
    <property type="entry name" value="HNHc"/>
    <property type="match status" value="1"/>
</dbReference>
<proteinExistence type="predicted"/>